<name>A0A7W7IU02_9FLAO</name>
<keyword evidence="2" id="KW-1185">Reference proteome</keyword>
<evidence type="ECO:0000313" key="2">
    <source>
        <dbReference type="Proteomes" id="UP000561681"/>
    </source>
</evidence>
<protein>
    <submittedName>
        <fullName evidence="1">Uncharacterized protein</fullName>
    </submittedName>
</protein>
<sequence>MKTTKLLARAACWRYWKQLQRVFEGVGQLTRSGFLIP</sequence>
<gene>
    <name evidence="1" type="ORF">HNP37_000566</name>
</gene>
<dbReference type="AlphaFoldDB" id="A0A7W7IU02"/>
<dbReference type="EMBL" id="JACHLD010000001">
    <property type="protein sequence ID" value="MBB4800527.1"/>
    <property type="molecule type" value="Genomic_DNA"/>
</dbReference>
<organism evidence="1 2">
    <name type="scientific">Flavobacterium nitrogenifigens</name>
    <dbReference type="NCBI Taxonomy" id="1617283"/>
    <lineage>
        <taxon>Bacteria</taxon>
        <taxon>Pseudomonadati</taxon>
        <taxon>Bacteroidota</taxon>
        <taxon>Flavobacteriia</taxon>
        <taxon>Flavobacteriales</taxon>
        <taxon>Flavobacteriaceae</taxon>
        <taxon>Flavobacterium</taxon>
    </lineage>
</organism>
<evidence type="ECO:0000313" key="1">
    <source>
        <dbReference type="EMBL" id="MBB4800527.1"/>
    </source>
</evidence>
<comment type="caution">
    <text evidence="1">The sequence shown here is derived from an EMBL/GenBank/DDBJ whole genome shotgun (WGS) entry which is preliminary data.</text>
</comment>
<accession>A0A7W7IU02</accession>
<dbReference type="Proteomes" id="UP000561681">
    <property type="component" value="Unassembled WGS sequence"/>
</dbReference>
<reference evidence="1 2" key="1">
    <citation type="submission" date="2020-08" db="EMBL/GenBank/DDBJ databases">
        <title>Functional genomics of gut bacteria from endangered species of beetles.</title>
        <authorList>
            <person name="Carlos-Shanley C."/>
        </authorList>
    </citation>
    <scope>NUCLEOTIDE SEQUENCE [LARGE SCALE GENOMIC DNA]</scope>
    <source>
        <strain evidence="1 2">S00142</strain>
    </source>
</reference>
<proteinExistence type="predicted"/>